<dbReference type="EMBL" id="JBHTAR010000011">
    <property type="protein sequence ID" value="MFC7198655.1"/>
    <property type="molecule type" value="Genomic_DNA"/>
</dbReference>
<reference evidence="1 2" key="1">
    <citation type="journal article" date="2019" name="Int. J. Syst. Evol. Microbiol.">
        <title>The Global Catalogue of Microorganisms (GCM) 10K type strain sequencing project: providing services to taxonomists for standard genome sequencing and annotation.</title>
        <authorList>
            <consortium name="The Broad Institute Genomics Platform"/>
            <consortium name="The Broad Institute Genome Sequencing Center for Infectious Disease"/>
            <person name="Wu L."/>
            <person name="Ma J."/>
        </authorList>
    </citation>
    <scope>NUCLEOTIDE SEQUENCE [LARGE SCALE GENOMIC DNA]</scope>
    <source>
        <strain evidence="1 2">XZGYJ-43</strain>
    </source>
</reference>
<evidence type="ECO:0000313" key="2">
    <source>
        <dbReference type="Proteomes" id="UP001596447"/>
    </source>
</evidence>
<gene>
    <name evidence="1" type="ORF">ACFQJ9_04335</name>
</gene>
<keyword evidence="2" id="KW-1185">Reference proteome</keyword>
<accession>A0ABD5Z0H0</accession>
<organism evidence="1 2">
    <name type="scientific">Halospeciosus flavus</name>
    <dbReference type="NCBI Taxonomy" id="3032283"/>
    <lineage>
        <taxon>Archaea</taxon>
        <taxon>Methanobacteriati</taxon>
        <taxon>Methanobacteriota</taxon>
        <taxon>Stenosarchaea group</taxon>
        <taxon>Halobacteria</taxon>
        <taxon>Halobacteriales</taxon>
        <taxon>Halobacteriaceae</taxon>
        <taxon>Halospeciosus</taxon>
    </lineage>
</organism>
<comment type="caution">
    <text evidence="1">The sequence shown here is derived from an EMBL/GenBank/DDBJ whole genome shotgun (WGS) entry which is preliminary data.</text>
</comment>
<dbReference type="AlphaFoldDB" id="A0ABD5Z0H0"/>
<sequence>MSEDVHETAEEMAADFEQSDTIVVPRSEVVAQLKRRLDVQKVQHDDVRSGFEEAGWTYGRHLYFHPGRVADRVEEIVAELREDGQLVVTHDEVCDRIVDDEHLPRENIKGWAKGKFPEAVEAALEPTDWRADTLQKGGTSRRVYILPLYEQFARNHPKGERPLSLPELFSHYLSVSVEEAIEPGSEVESESED</sequence>
<proteinExistence type="predicted"/>
<dbReference type="Proteomes" id="UP001596447">
    <property type="component" value="Unassembled WGS sequence"/>
</dbReference>
<protein>
    <submittedName>
        <fullName evidence="1">Uncharacterized protein</fullName>
    </submittedName>
</protein>
<evidence type="ECO:0000313" key="1">
    <source>
        <dbReference type="EMBL" id="MFC7198655.1"/>
    </source>
</evidence>
<dbReference type="RefSeq" id="WP_279528614.1">
    <property type="nucleotide sequence ID" value="NZ_CP122312.1"/>
</dbReference>
<name>A0ABD5Z0H0_9EURY</name>